<sequence>MTTVTKPVPSSRVPERRPQPSARRASVSGWRRILPVVLGAALLLWILLPLAPVLLWSVAGQWRAPAPLPGSWSSQALESLLSPEILQAGLWSLALGMSVAVAATTLGALAAFSLHRLPRTLSRIVGFLLLTPLAIPPFALVMGANVLLLSARVPTFAAVLIVLTVTALPYTTYMFSVALASYDWRFEEVARTLGASRVRVIRTVRMALLAPAIARAGFLAFLVGWSDYITTVLIGGGQFRTLPMLLGSSASSTGGEQLTAALSLAMILPPVILLAFLARWGARGRISP</sequence>
<keyword evidence="12" id="KW-1185">Reference proteome</keyword>
<evidence type="ECO:0000256" key="8">
    <source>
        <dbReference type="RuleBase" id="RU363032"/>
    </source>
</evidence>
<comment type="caution">
    <text evidence="11">The sequence shown here is derived from an EMBL/GenBank/DDBJ whole genome shotgun (WGS) entry which is preliminary data.</text>
</comment>
<evidence type="ECO:0000256" key="6">
    <source>
        <dbReference type="ARBA" id="ARBA00022989"/>
    </source>
</evidence>
<dbReference type="GO" id="GO:0005886">
    <property type="term" value="C:plasma membrane"/>
    <property type="evidence" value="ECO:0007669"/>
    <property type="project" value="UniProtKB-SubCell"/>
</dbReference>
<dbReference type="SUPFAM" id="SSF161098">
    <property type="entry name" value="MetI-like"/>
    <property type="match status" value="1"/>
</dbReference>
<dbReference type="GO" id="GO:0055085">
    <property type="term" value="P:transmembrane transport"/>
    <property type="evidence" value="ECO:0007669"/>
    <property type="project" value="InterPro"/>
</dbReference>
<organism evidence="11 12">
    <name type="scientific">Nesterenkonia aurantiaca</name>
    <dbReference type="NCBI Taxonomy" id="1436010"/>
    <lineage>
        <taxon>Bacteria</taxon>
        <taxon>Bacillati</taxon>
        <taxon>Actinomycetota</taxon>
        <taxon>Actinomycetes</taxon>
        <taxon>Micrococcales</taxon>
        <taxon>Micrococcaceae</taxon>
        <taxon>Nesterenkonia</taxon>
    </lineage>
</organism>
<feature type="transmembrane region" description="Helical" evidence="8">
    <location>
        <begin position="90"/>
        <end position="112"/>
    </location>
</feature>
<comment type="subcellular location">
    <subcellularLocation>
        <location evidence="1">Cell inner membrane</location>
        <topology evidence="1">Multi-pass membrane protein</topology>
    </subcellularLocation>
    <subcellularLocation>
        <location evidence="8">Cell membrane</location>
        <topology evidence="8">Multi-pass membrane protein</topology>
    </subcellularLocation>
</comment>
<accession>A0A4R7FZI6</accession>
<feature type="transmembrane region" description="Helical" evidence="8">
    <location>
        <begin position="124"/>
        <end position="149"/>
    </location>
</feature>
<keyword evidence="3" id="KW-1003">Cell membrane</keyword>
<dbReference type="PANTHER" id="PTHR43357">
    <property type="entry name" value="INNER MEMBRANE ABC TRANSPORTER PERMEASE PROTEIN YDCV"/>
    <property type="match status" value="1"/>
</dbReference>
<evidence type="ECO:0000256" key="3">
    <source>
        <dbReference type="ARBA" id="ARBA00022475"/>
    </source>
</evidence>
<dbReference type="Pfam" id="PF00528">
    <property type="entry name" value="BPD_transp_1"/>
    <property type="match status" value="1"/>
</dbReference>
<feature type="transmembrane region" description="Helical" evidence="8">
    <location>
        <begin position="155"/>
        <end position="182"/>
    </location>
</feature>
<feature type="transmembrane region" description="Helical" evidence="8">
    <location>
        <begin position="33"/>
        <end position="59"/>
    </location>
</feature>
<protein>
    <submittedName>
        <fullName evidence="11">Putative spermidine/putrescine transport system permease protein</fullName>
    </submittedName>
</protein>
<dbReference type="EMBL" id="SOAN01000008">
    <property type="protein sequence ID" value="TDS84281.1"/>
    <property type="molecule type" value="Genomic_DNA"/>
</dbReference>
<name>A0A4R7FZI6_9MICC</name>
<evidence type="ECO:0000256" key="4">
    <source>
        <dbReference type="ARBA" id="ARBA00022519"/>
    </source>
</evidence>
<evidence type="ECO:0000256" key="9">
    <source>
        <dbReference type="SAM" id="MobiDB-lite"/>
    </source>
</evidence>
<reference evidence="11 12" key="1">
    <citation type="submission" date="2019-03" db="EMBL/GenBank/DDBJ databases">
        <title>Genomic Encyclopedia of Type Strains, Phase III (KMG-III): the genomes of soil and plant-associated and newly described type strains.</title>
        <authorList>
            <person name="Whitman W."/>
        </authorList>
    </citation>
    <scope>NUCLEOTIDE SEQUENCE [LARGE SCALE GENOMIC DNA]</scope>
    <source>
        <strain evidence="11 12">DSM 27373</strain>
    </source>
</reference>
<feature type="region of interest" description="Disordered" evidence="9">
    <location>
        <begin position="1"/>
        <end position="21"/>
    </location>
</feature>
<gene>
    <name evidence="11" type="ORF">EV640_108141</name>
</gene>
<dbReference type="InterPro" id="IPR000515">
    <property type="entry name" value="MetI-like"/>
</dbReference>
<dbReference type="PROSITE" id="PS50928">
    <property type="entry name" value="ABC_TM1"/>
    <property type="match status" value="1"/>
</dbReference>
<dbReference type="InterPro" id="IPR035906">
    <property type="entry name" value="MetI-like_sf"/>
</dbReference>
<keyword evidence="7 8" id="KW-0472">Membrane</keyword>
<evidence type="ECO:0000256" key="7">
    <source>
        <dbReference type="ARBA" id="ARBA00023136"/>
    </source>
</evidence>
<evidence type="ECO:0000256" key="5">
    <source>
        <dbReference type="ARBA" id="ARBA00022692"/>
    </source>
</evidence>
<proteinExistence type="inferred from homology"/>
<keyword evidence="5 8" id="KW-0812">Transmembrane</keyword>
<keyword evidence="4" id="KW-0997">Cell inner membrane</keyword>
<dbReference type="Gene3D" id="1.10.3720.10">
    <property type="entry name" value="MetI-like"/>
    <property type="match status" value="1"/>
</dbReference>
<dbReference type="PANTHER" id="PTHR43357:SF4">
    <property type="entry name" value="INNER MEMBRANE ABC TRANSPORTER PERMEASE PROTEIN YDCV"/>
    <property type="match status" value="1"/>
</dbReference>
<evidence type="ECO:0000259" key="10">
    <source>
        <dbReference type="PROSITE" id="PS50928"/>
    </source>
</evidence>
<keyword evidence="2 8" id="KW-0813">Transport</keyword>
<feature type="transmembrane region" description="Helical" evidence="8">
    <location>
        <begin position="258"/>
        <end position="278"/>
    </location>
</feature>
<evidence type="ECO:0000313" key="11">
    <source>
        <dbReference type="EMBL" id="TDS84281.1"/>
    </source>
</evidence>
<comment type="similarity">
    <text evidence="8">Belongs to the binding-protein-dependent transport system permease family.</text>
</comment>
<feature type="transmembrane region" description="Helical" evidence="8">
    <location>
        <begin position="203"/>
        <end position="225"/>
    </location>
</feature>
<dbReference type="AlphaFoldDB" id="A0A4R7FZI6"/>
<evidence type="ECO:0000256" key="1">
    <source>
        <dbReference type="ARBA" id="ARBA00004429"/>
    </source>
</evidence>
<evidence type="ECO:0000256" key="2">
    <source>
        <dbReference type="ARBA" id="ARBA00022448"/>
    </source>
</evidence>
<dbReference type="Proteomes" id="UP000294506">
    <property type="component" value="Unassembled WGS sequence"/>
</dbReference>
<keyword evidence="6 8" id="KW-1133">Transmembrane helix</keyword>
<dbReference type="CDD" id="cd06261">
    <property type="entry name" value="TM_PBP2"/>
    <property type="match status" value="1"/>
</dbReference>
<feature type="domain" description="ABC transmembrane type-1" evidence="10">
    <location>
        <begin position="89"/>
        <end position="277"/>
    </location>
</feature>
<dbReference type="RefSeq" id="WP_133726438.1">
    <property type="nucleotide sequence ID" value="NZ_SOAN01000008.1"/>
</dbReference>
<evidence type="ECO:0000313" key="12">
    <source>
        <dbReference type="Proteomes" id="UP000294506"/>
    </source>
</evidence>